<feature type="compositionally biased region" description="Acidic residues" evidence="2">
    <location>
        <begin position="74"/>
        <end position="98"/>
    </location>
</feature>
<evidence type="ECO:0000313" key="3">
    <source>
        <dbReference type="EMBL" id="KAK7884046.1"/>
    </source>
</evidence>
<dbReference type="AlphaFoldDB" id="A0AAW0MT79"/>
<dbReference type="InterPro" id="IPR002475">
    <property type="entry name" value="Bcl2-like"/>
</dbReference>
<proteinExistence type="predicted"/>
<feature type="region of interest" description="Disordered" evidence="2">
    <location>
        <begin position="67"/>
        <end position="100"/>
    </location>
</feature>
<dbReference type="Proteomes" id="UP001460270">
    <property type="component" value="Unassembled WGS sequence"/>
</dbReference>
<evidence type="ECO:0000256" key="1">
    <source>
        <dbReference type="ARBA" id="ARBA00022703"/>
    </source>
</evidence>
<comment type="caution">
    <text evidence="3">The sequence shown here is derived from an EMBL/GenBank/DDBJ whole genome shotgun (WGS) entry which is preliminary data.</text>
</comment>
<protein>
    <submittedName>
        <fullName evidence="3">Uncharacterized protein</fullName>
    </submittedName>
</protein>
<dbReference type="InterPro" id="IPR036834">
    <property type="entry name" value="Bcl-2-like_sf"/>
</dbReference>
<organism evidence="3 4">
    <name type="scientific">Mugilogobius chulae</name>
    <name type="common">yellowstripe goby</name>
    <dbReference type="NCBI Taxonomy" id="88201"/>
    <lineage>
        <taxon>Eukaryota</taxon>
        <taxon>Metazoa</taxon>
        <taxon>Chordata</taxon>
        <taxon>Craniata</taxon>
        <taxon>Vertebrata</taxon>
        <taxon>Euteleostomi</taxon>
        <taxon>Actinopterygii</taxon>
        <taxon>Neopterygii</taxon>
        <taxon>Teleostei</taxon>
        <taxon>Neoteleostei</taxon>
        <taxon>Acanthomorphata</taxon>
        <taxon>Gobiaria</taxon>
        <taxon>Gobiiformes</taxon>
        <taxon>Gobioidei</taxon>
        <taxon>Gobiidae</taxon>
        <taxon>Gobionellinae</taxon>
        <taxon>Mugilogobius</taxon>
    </lineage>
</organism>
<dbReference type="GO" id="GO:0042981">
    <property type="term" value="P:regulation of apoptotic process"/>
    <property type="evidence" value="ECO:0007669"/>
    <property type="project" value="InterPro"/>
</dbReference>
<evidence type="ECO:0000256" key="2">
    <source>
        <dbReference type="SAM" id="MobiDB-lite"/>
    </source>
</evidence>
<reference evidence="4" key="1">
    <citation type="submission" date="2024-04" db="EMBL/GenBank/DDBJ databases">
        <title>Salinicola lusitanus LLJ914,a marine bacterium isolated from the Okinawa Trough.</title>
        <authorList>
            <person name="Li J."/>
        </authorList>
    </citation>
    <scope>NUCLEOTIDE SEQUENCE [LARGE SCALE GENOMIC DNA]</scope>
</reference>
<dbReference type="EMBL" id="JBBPFD010000020">
    <property type="protein sequence ID" value="KAK7884046.1"/>
    <property type="molecule type" value="Genomic_DNA"/>
</dbReference>
<keyword evidence="1" id="KW-0053">Apoptosis</keyword>
<name>A0AAW0MT79_9GOBI</name>
<dbReference type="GO" id="GO:0006915">
    <property type="term" value="P:apoptotic process"/>
    <property type="evidence" value="ECO:0007669"/>
    <property type="project" value="UniProtKB-KW"/>
</dbReference>
<dbReference type="PROSITE" id="PS50062">
    <property type="entry name" value="BCL2_FAMILY"/>
    <property type="match status" value="1"/>
</dbReference>
<dbReference type="SUPFAM" id="SSF56854">
    <property type="entry name" value="Bcl-2 inhibitors of programmed cell death"/>
    <property type="match status" value="1"/>
</dbReference>
<evidence type="ECO:0000313" key="4">
    <source>
        <dbReference type="Proteomes" id="UP001460270"/>
    </source>
</evidence>
<dbReference type="Gene3D" id="1.10.437.10">
    <property type="entry name" value="Blc2-like"/>
    <property type="match status" value="1"/>
</dbReference>
<keyword evidence="4" id="KW-1185">Reference proteome</keyword>
<gene>
    <name evidence="3" type="ORF">WMY93_027169</name>
</gene>
<accession>A0AAW0MT79</accession>
<sequence>MDWMTVYLDEHIQEWIDQQGGWVSHYYTHYTQLHTPTHPYTHHIHIYTSHTHHSLNDRLSGRTYSRVDRPAGGMEEEWQEEQEEWQEEQEEWQEEQEEQEQRLYLDITGHINGVNLTTSTETAESGETNVQHKHSSFSSVGLGLCTERGQSVRGRGVSVRGGASCEGRSLSMRGRSLMKGQSSVSKNPTLLLTASVQVQIRDLGLGYVLRQSEARRDNEPLRAFMVVWTGAHGNNPHSPWYEVEFCVRYLAPNSWSLA</sequence>